<evidence type="ECO:0000259" key="9">
    <source>
        <dbReference type="Pfam" id="PF14322"/>
    </source>
</evidence>
<evidence type="ECO:0000313" key="11">
    <source>
        <dbReference type="Proteomes" id="UP000322918"/>
    </source>
</evidence>
<reference evidence="10 11" key="1">
    <citation type="submission" date="2019-09" db="EMBL/GenBank/DDBJ databases">
        <title>Pararcticibacter amylolyticus gen. nov., sp. nov., isolated from a rottenly hemp rope, and reclassification of Pedobacter tournemirensis as Pararcticibacter tournemirensis comb. nov.</title>
        <authorList>
            <person name="Cai Y."/>
        </authorList>
    </citation>
    <scope>NUCLEOTIDE SEQUENCE [LARGE SCALE GENOMIC DNA]</scope>
    <source>
        <strain evidence="10 11">TF5-37.2-LB10</strain>
    </source>
</reference>
<sequence>MKTIKSYIKYLVLAMSVMVTASCTKLDENIYSKLETGNFYNNKNEVLSAVLRPYTHANAWITPGQNGWWRISELSSDLLSWPQKGRHGYDDGKWIRDHYHTWIYDDEAVWEPWRLMWWGLGLCNDPIENLERREAAEMGITQEEKDAYIGEMKLLRAFHHMRLMDLWGNIPIVTVVGEKDPPTKPRTEVFNFIEKEILENMENLPNLSSNNIGRISKAAAYGMLVELYLNAEVWTGTARWDDCITYCNKLINNEAGGQSGAMALDPTITATYNNTNDKSKEIIFSIAYKFRDGIGWKPQWTGDFYHFNQRFIYGGEHDGNDGVVVNPGVWDQYYKNTDMRKESWFLHGRQTPYDPSKPVLGTEEYRGQPLEFVDNIRRNSEGSTRSDMTQGEENSGYRFNKYKPGASTDPNYMSNDWAIYRLTWVYFAKAEAIMRKNGGTANAEAVDLINTCKRRAFSAADWPAEAYTTSTLTINELFNERTREFFFEGWRRQDLIRFGRFLTAEWWDHKPSLQEHLKLMRVPDRQIQLNPNLKQNPGYN</sequence>
<evidence type="ECO:0000256" key="3">
    <source>
        <dbReference type="ARBA" id="ARBA00022729"/>
    </source>
</evidence>
<keyword evidence="5" id="KW-0998">Cell outer membrane</keyword>
<organism evidence="10 11">
    <name type="scientific">Arcticibacter tournemirensis</name>
    <dbReference type="NCBI Taxonomy" id="699437"/>
    <lineage>
        <taxon>Bacteria</taxon>
        <taxon>Pseudomonadati</taxon>
        <taxon>Bacteroidota</taxon>
        <taxon>Sphingobacteriia</taxon>
        <taxon>Sphingobacteriales</taxon>
        <taxon>Sphingobacteriaceae</taxon>
        <taxon>Arcticibacter</taxon>
    </lineage>
</organism>
<evidence type="ECO:0000256" key="1">
    <source>
        <dbReference type="ARBA" id="ARBA00004442"/>
    </source>
</evidence>
<dbReference type="Pfam" id="PF07980">
    <property type="entry name" value="SusD_RagB"/>
    <property type="match status" value="1"/>
</dbReference>
<feature type="chain" id="PRO_5024329369" evidence="7">
    <location>
        <begin position="22"/>
        <end position="540"/>
    </location>
</feature>
<feature type="domain" description="RagB/SusD" evidence="8">
    <location>
        <begin position="331"/>
        <end position="539"/>
    </location>
</feature>
<comment type="similarity">
    <text evidence="2">Belongs to the SusD family.</text>
</comment>
<dbReference type="InterPro" id="IPR033985">
    <property type="entry name" value="SusD-like_N"/>
</dbReference>
<dbReference type="SUPFAM" id="SSF48452">
    <property type="entry name" value="TPR-like"/>
    <property type="match status" value="1"/>
</dbReference>
<keyword evidence="4" id="KW-0472">Membrane</keyword>
<feature type="compositionally biased region" description="Polar residues" evidence="6">
    <location>
        <begin position="381"/>
        <end position="393"/>
    </location>
</feature>
<dbReference type="OrthoDB" id="9783641at2"/>
<proteinExistence type="inferred from homology"/>
<keyword evidence="11" id="KW-1185">Reference proteome</keyword>
<dbReference type="Pfam" id="PF14322">
    <property type="entry name" value="SusD-like_3"/>
    <property type="match status" value="1"/>
</dbReference>
<keyword evidence="3 7" id="KW-0732">Signal</keyword>
<dbReference type="InterPro" id="IPR012944">
    <property type="entry name" value="SusD_RagB_dom"/>
</dbReference>
<feature type="region of interest" description="Disordered" evidence="6">
    <location>
        <begin position="378"/>
        <end position="400"/>
    </location>
</feature>
<gene>
    <name evidence="10" type="ORF">F1649_18935</name>
</gene>
<dbReference type="GO" id="GO:0009279">
    <property type="term" value="C:cell outer membrane"/>
    <property type="evidence" value="ECO:0007669"/>
    <property type="project" value="UniProtKB-SubCell"/>
</dbReference>
<dbReference type="Gene3D" id="1.25.40.390">
    <property type="match status" value="1"/>
</dbReference>
<evidence type="ECO:0000256" key="4">
    <source>
        <dbReference type="ARBA" id="ARBA00023136"/>
    </source>
</evidence>
<dbReference type="Proteomes" id="UP000322918">
    <property type="component" value="Unassembled WGS sequence"/>
</dbReference>
<feature type="domain" description="SusD-like N-terminal" evidence="9">
    <location>
        <begin position="94"/>
        <end position="229"/>
    </location>
</feature>
<accession>A0A5M9GR18</accession>
<evidence type="ECO:0000256" key="5">
    <source>
        <dbReference type="ARBA" id="ARBA00023237"/>
    </source>
</evidence>
<evidence type="ECO:0000313" key="10">
    <source>
        <dbReference type="EMBL" id="KAA8477193.1"/>
    </source>
</evidence>
<evidence type="ECO:0000256" key="7">
    <source>
        <dbReference type="SAM" id="SignalP"/>
    </source>
</evidence>
<dbReference type="InterPro" id="IPR011990">
    <property type="entry name" value="TPR-like_helical_dom_sf"/>
</dbReference>
<evidence type="ECO:0000256" key="6">
    <source>
        <dbReference type="SAM" id="MobiDB-lite"/>
    </source>
</evidence>
<name>A0A5M9GR18_9SPHI</name>
<evidence type="ECO:0000259" key="8">
    <source>
        <dbReference type="Pfam" id="PF07980"/>
    </source>
</evidence>
<protein>
    <submittedName>
        <fullName evidence="10">RagB/SusD family nutrient uptake outer membrane protein</fullName>
    </submittedName>
</protein>
<feature type="signal peptide" evidence="7">
    <location>
        <begin position="1"/>
        <end position="21"/>
    </location>
</feature>
<dbReference type="RefSeq" id="WP_141814641.1">
    <property type="nucleotide sequence ID" value="NZ_VFPL01000001.1"/>
</dbReference>
<dbReference type="PROSITE" id="PS51257">
    <property type="entry name" value="PROKAR_LIPOPROTEIN"/>
    <property type="match status" value="1"/>
</dbReference>
<comment type="caution">
    <text evidence="10">The sequence shown here is derived from an EMBL/GenBank/DDBJ whole genome shotgun (WGS) entry which is preliminary data.</text>
</comment>
<evidence type="ECO:0000256" key="2">
    <source>
        <dbReference type="ARBA" id="ARBA00006275"/>
    </source>
</evidence>
<dbReference type="EMBL" id="VWNE01000038">
    <property type="protein sequence ID" value="KAA8477193.1"/>
    <property type="molecule type" value="Genomic_DNA"/>
</dbReference>
<dbReference type="AlphaFoldDB" id="A0A5M9GR18"/>
<comment type="subcellular location">
    <subcellularLocation>
        <location evidence="1">Cell outer membrane</location>
    </subcellularLocation>
</comment>